<evidence type="ECO:0000256" key="1">
    <source>
        <dbReference type="ARBA" id="ARBA00022741"/>
    </source>
</evidence>
<dbReference type="GO" id="GO:0005524">
    <property type="term" value="F:ATP binding"/>
    <property type="evidence" value="ECO:0007669"/>
    <property type="project" value="UniProtKB-KW"/>
</dbReference>
<dbReference type="GO" id="GO:0016020">
    <property type="term" value="C:membrane"/>
    <property type="evidence" value="ECO:0007669"/>
    <property type="project" value="TreeGrafter"/>
</dbReference>
<name>A0A1W7CWX9_9ACTN</name>
<feature type="region of interest" description="Disordered" evidence="3">
    <location>
        <begin position="1"/>
        <end position="20"/>
    </location>
</feature>
<reference evidence="5 6" key="1">
    <citation type="submission" date="2017-05" db="EMBL/GenBank/DDBJ databases">
        <title>Complete genome sequence of Streptomyces sp. SCSIO 03032 revealed the diverse biosynthetic pathways for its bioactive secondary metabolites.</title>
        <authorList>
            <person name="Ma L."/>
            <person name="Zhu Y."/>
            <person name="Zhang W."/>
            <person name="Zhang G."/>
            <person name="Tian X."/>
            <person name="Zhang S."/>
            <person name="Zhang C."/>
        </authorList>
    </citation>
    <scope>NUCLEOTIDE SEQUENCE [LARGE SCALE GENOMIC DNA]</scope>
    <source>
        <strain evidence="5 6">SCSIO 03032</strain>
    </source>
</reference>
<evidence type="ECO:0000256" key="2">
    <source>
        <dbReference type="ARBA" id="ARBA00022840"/>
    </source>
</evidence>
<accession>A0A1W7CWX9</accession>
<dbReference type="EMBL" id="CP021121">
    <property type="protein sequence ID" value="ARQ69282.1"/>
    <property type="molecule type" value="Genomic_DNA"/>
</dbReference>
<dbReference type="Pfam" id="PF23562">
    <property type="entry name" value="AMP-binding_C_3"/>
    <property type="match status" value="1"/>
</dbReference>
<evidence type="ECO:0000313" key="5">
    <source>
        <dbReference type="EMBL" id="ARQ69282.1"/>
    </source>
</evidence>
<organism evidence="5 6">
    <name type="scientific">Streptomyces marincola</name>
    <dbReference type="NCBI Taxonomy" id="2878388"/>
    <lineage>
        <taxon>Bacteria</taxon>
        <taxon>Bacillati</taxon>
        <taxon>Actinomycetota</taxon>
        <taxon>Actinomycetes</taxon>
        <taxon>Kitasatosporales</taxon>
        <taxon>Streptomycetaceae</taxon>
        <taxon>Streptomyces</taxon>
    </lineage>
</organism>
<gene>
    <name evidence="5" type="ORF">CAG99_10755</name>
</gene>
<dbReference type="RefSeq" id="WP_086159004.1">
    <property type="nucleotide sequence ID" value="NZ_CP021121.1"/>
</dbReference>
<dbReference type="Pfam" id="PF00501">
    <property type="entry name" value="AMP-binding"/>
    <property type="match status" value="1"/>
</dbReference>
<sequence>MSSGNVRADSPAPPLGRPRLGHEKGAVTSAFVPAMAPAVQQGSFADVPFVNAYEAPDAPAFSRRNRDGTWRDVTCAEFAADVVAVAKGLIAHGMRPGARLAIVSRTRYEWTLLDFAAWAAGLITVPVHPDAPPEQAAAILRDAGVSACAVEGGAEARTLAAIRHELPDLAHLWQLTALAANETSAIGQIAAAGRGLPDSVVAERRALLSPWLAATLAYTAGTTGEPKGCVLTHANLFAQVDNAVALLRPAFSSGPDEPSGALLFLPLAHALGRVAALACVRARVRLGHAPDEGTDDLRADLAGFRPTFLFAAPHVLGRVFVAGRAAAETSVRGGAFFERAARVARRYGAAAEAGKRGAAAGPGLGLRAARSLYDPLVYRRLREAFGGRLGHVVCGGAPLGRGLRVFFEGAGVSVHESYGLTEATAVATITPPGAPRAGTAGWPLPGLAVGIAPDGEVLVRGPQVFSGYWDGERRDVVRVAGAGGWFATGDVGALDADGYLTVAGRKADLLATTDGRRVAPGPVEAALRADPLVSQCVVVGEGRPFPAALVTLDPDGLARWAATVGRRPLPAGEAARDPEVLRYLQRLVDEVSEVSEVSEPGGAGEAGHVGGAGGRVSSGVPLGAFRVLARDFTVASGHLTPCGTVRRAAVLRDLADEVGRLYRPGPGPGGAAG</sequence>
<proteinExistence type="predicted"/>
<dbReference type="InterPro" id="IPR042099">
    <property type="entry name" value="ANL_N_sf"/>
</dbReference>
<dbReference type="GO" id="GO:0004467">
    <property type="term" value="F:long-chain fatty acid-CoA ligase activity"/>
    <property type="evidence" value="ECO:0007669"/>
    <property type="project" value="TreeGrafter"/>
</dbReference>
<dbReference type="InterPro" id="IPR020845">
    <property type="entry name" value="AMP-binding_CS"/>
</dbReference>
<evidence type="ECO:0000256" key="3">
    <source>
        <dbReference type="SAM" id="MobiDB-lite"/>
    </source>
</evidence>
<dbReference type="PROSITE" id="PS00455">
    <property type="entry name" value="AMP_BINDING"/>
    <property type="match status" value="1"/>
</dbReference>
<keyword evidence="1" id="KW-0547">Nucleotide-binding</keyword>
<dbReference type="PANTHER" id="PTHR43272:SF33">
    <property type="entry name" value="AMP-BINDING DOMAIN-CONTAINING PROTEIN-RELATED"/>
    <property type="match status" value="1"/>
</dbReference>
<feature type="domain" description="AMP-dependent synthetase/ligase" evidence="4">
    <location>
        <begin position="51"/>
        <end position="469"/>
    </location>
</feature>
<dbReference type="AlphaFoldDB" id="A0A1W7CWX9"/>
<evidence type="ECO:0000313" key="6">
    <source>
        <dbReference type="Proteomes" id="UP000194218"/>
    </source>
</evidence>
<dbReference type="Proteomes" id="UP000194218">
    <property type="component" value="Chromosome"/>
</dbReference>
<dbReference type="SUPFAM" id="SSF56801">
    <property type="entry name" value="Acetyl-CoA synthetase-like"/>
    <property type="match status" value="1"/>
</dbReference>
<dbReference type="Gene3D" id="3.40.50.12780">
    <property type="entry name" value="N-terminal domain of ligase-like"/>
    <property type="match status" value="1"/>
</dbReference>
<dbReference type="OrthoDB" id="5240489at2"/>
<dbReference type="InterPro" id="IPR000873">
    <property type="entry name" value="AMP-dep_synth/lig_dom"/>
</dbReference>
<dbReference type="PANTHER" id="PTHR43272">
    <property type="entry name" value="LONG-CHAIN-FATTY-ACID--COA LIGASE"/>
    <property type="match status" value="1"/>
</dbReference>
<keyword evidence="6" id="KW-1185">Reference proteome</keyword>
<evidence type="ECO:0000259" key="4">
    <source>
        <dbReference type="Pfam" id="PF00501"/>
    </source>
</evidence>
<dbReference type="CDD" id="cd05907">
    <property type="entry name" value="VL_LC_FACS_like"/>
    <property type="match status" value="1"/>
</dbReference>
<protein>
    <submittedName>
        <fullName evidence="5">Long-chain fatty acid--CoA ligase</fullName>
    </submittedName>
</protein>
<dbReference type="KEGG" id="smao:CAG99_10755"/>
<keyword evidence="5" id="KW-0436">Ligase</keyword>
<keyword evidence="2" id="KW-0067">ATP-binding</keyword>